<evidence type="ECO:0000256" key="11">
    <source>
        <dbReference type="PROSITE-ProRule" id="PRU00042"/>
    </source>
</evidence>
<evidence type="ECO:0000256" key="7">
    <source>
        <dbReference type="ARBA" id="ARBA00023015"/>
    </source>
</evidence>
<dbReference type="Gene3D" id="3.30.160.60">
    <property type="entry name" value="Classic Zinc Finger"/>
    <property type="match status" value="6"/>
</dbReference>
<dbReference type="FunFam" id="3.30.160.60:FF:002239">
    <property type="entry name" value="Zinc finger protein 226"/>
    <property type="match status" value="1"/>
</dbReference>
<evidence type="ECO:0000256" key="10">
    <source>
        <dbReference type="ARBA" id="ARBA00023242"/>
    </source>
</evidence>
<protein>
    <recommendedName>
        <fullName evidence="12">C2H2-type domain-containing protein</fullName>
    </recommendedName>
</protein>
<evidence type="ECO:0000313" key="13">
    <source>
        <dbReference type="EMBL" id="EDO29728.1"/>
    </source>
</evidence>
<evidence type="ECO:0000256" key="6">
    <source>
        <dbReference type="ARBA" id="ARBA00022833"/>
    </source>
</evidence>
<keyword evidence="9" id="KW-0804">Transcription</keyword>
<evidence type="ECO:0000313" key="14">
    <source>
        <dbReference type="Proteomes" id="UP000001593"/>
    </source>
</evidence>
<feature type="domain" description="C2H2-type" evidence="12">
    <location>
        <begin position="126"/>
        <end position="153"/>
    </location>
</feature>
<keyword evidence="6" id="KW-0862">Zinc</keyword>
<dbReference type="EMBL" id="DS470330">
    <property type="protein sequence ID" value="EDO29728.1"/>
    <property type="molecule type" value="Genomic_DNA"/>
</dbReference>
<dbReference type="FunFam" id="3.30.160.60:FF:000275">
    <property type="entry name" value="zinc finger protein 90 homolog"/>
    <property type="match status" value="1"/>
</dbReference>
<dbReference type="GO" id="GO:0005634">
    <property type="term" value="C:nucleus"/>
    <property type="evidence" value="ECO:0007669"/>
    <property type="project" value="UniProtKB-SubCell"/>
</dbReference>
<dbReference type="SUPFAM" id="SSF57667">
    <property type="entry name" value="beta-beta-alpha zinc fingers"/>
    <property type="match status" value="3"/>
</dbReference>
<keyword evidence="14" id="KW-1185">Reference proteome</keyword>
<dbReference type="HOGENOM" id="CLU_002678_2_1_1"/>
<reference evidence="13 14" key="1">
    <citation type="journal article" date="2007" name="Science">
        <title>Sea anemone genome reveals ancestral eumetazoan gene repertoire and genomic organization.</title>
        <authorList>
            <person name="Putnam N.H."/>
            <person name="Srivastava M."/>
            <person name="Hellsten U."/>
            <person name="Dirks B."/>
            <person name="Chapman J."/>
            <person name="Salamov A."/>
            <person name="Terry A."/>
            <person name="Shapiro H."/>
            <person name="Lindquist E."/>
            <person name="Kapitonov V.V."/>
            <person name="Jurka J."/>
            <person name="Genikhovich G."/>
            <person name="Grigoriev I.V."/>
            <person name="Lucas S.M."/>
            <person name="Steele R.E."/>
            <person name="Finnerty J.R."/>
            <person name="Technau U."/>
            <person name="Martindale M.Q."/>
            <person name="Rokhsar D.S."/>
        </authorList>
    </citation>
    <scope>NUCLEOTIDE SEQUENCE [LARGE SCALE GENOMIC DNA]</scope>
    <source>
        <strain evidence="14">CH2 X CH6</strain>
    </source>
</reference>
<organism evidence="13 14">
    <name type="scientific">Nematostella vectensis</name>
    <name type="common">Starlet sea anemone</name>
    <dbReference type="NCBI Taxonomy" id="45351"/>
    <lineage>
        <taxon>Eukaryota</taxon>
        <taxon>Metazoa</taxon>
        <taxon>Cnidaria</taxon>
        <taxon>Anthozoa</taxon>
        <taxon>Hexacorallia</taxon>
        <taxon>Actiniaria</taxon>
        <taxon>Edwardsiidae</taxon>
        <taxon>Nematostella</taxon>
    </lineage>
</organism>
<keyword evidence="3" id="KW-0479">Metal-binding</keyword>
<feature type="non-terminal residue" evidence="13">
    <location>
        <position position="1"/>
    </location>
</feature>
<evidence type="ECO:0000256" key="2">
    <source>
        <dbReference type="ARBA" id="ARBA00006991"/>
    </source>
</evidence>
<evidence type="ECO:0000256" key="1">
    <source>
        <dbReference type="ARBA" id="ARBA00004123"/>
    </source>
</evidence>
<feature type="domain" description="C2H2-type" evidence="12">
    <location>
        <begin position="2"/>
        <end position="29"/>
    </location>
</feature>
<dbReference type="eggNOG" id="KOG1721">
    <property type="taxonomic scope" value="Eukaryota"/>
</dbReference>
<dbReference type="FunFam" id="3.30.160.60:FF:000100">
    <property type="entry name" value="Zinc finger 45-like"/>
    <property type="match status" value="2"/>
</dbReference>
<feature type="domain" description="C2H2-type" evidence="12">
    <location>
        <begin position="30"/>
        <end position="57"/>
    </location>
</feature>
<evidence type="ECO:0000256" key="5">
    <source>
        <dbReference type="ARBA" id="ARBA00022771"/>
    </source>
</evidence>
<dbReference type="AlphaFoldDB" id="A7T2T7"/>
<keyword evidence="7" id="KW-0805">Transcription regulation</keyword>
<keyword evidence="4" id="KW-0677">Repeat</keyword>
<dbReference type="PANTHER" id="PTHR23235:SF152">
    <property type="entry name" value="SI:DKEY-210J14.3"/>
    <property type="match status" value="1"/>
</dbReference>
<keyword evidence="5 11" id="KW-0863">Zinc-finger</keyword>
<dbReference type="FunFam" id="3.30.160.60:FF:000022">
    <property type="entry name" value="zinc finger protein 383 isoform X1"/>
    <property type="match status" value="1"/>
</dbReference>
<dbReference type="PhylomeDB" id="A7T2T7"/>
<comment type="similarity">
    <text evidence="2">Belongs to the krueppel C2H2-type zinc-finger protein family.</text>
</comment>
<gene>
    <name evidence="13" type="ORF">NEMVEDRAFT_v1g1783</name>
</gene>
<evidence type="ECO:0000256" key="3">
    <source>
        <dbReference type="ARBA" id="ARBA00022723"/>
    </source>
</evidence>
<dbReference type="InterPro" id="IPR036236">
    <property type="entry name" value="Znf_C2H2_sf"/>
</dbReference>
<dbReference type="PROSITE" id="PS00028">
    <property type="entry name" value="ZINC_FINGER_C2H2_1"/>
    <property type="match status" value="6"/>
</dbReference>
<dbReference type="GO" id="GO:0003700">
    <property type="term" value="F:DNA-binding transcription factor activity"/>
    <property type="evidence" value="ECO:0000318"/>
    <property type="project" value="GO_Central"/>
</dbReference>
<keyword evidence="10" id="KW-0539">Nucleus</keyword>
<feature type="domain" description="C2H2-type" evidence="12">
    <location>
        <begin position="86"/>
        <end position="113"/>
    </location>
</feature>
<comment type="subcellular location">
    <subcellularLocation>
        <location evidence="1">Nucleus</location>
    </subcellularLocation>
</comment>
<dbReference type="PANTHER" id="PTHR23235">
    <property type="entry name" value="KRUEPPEL-LIKE TRANSCRIPTION FACTOR"/>
    <property type="match status" value="1"/>
</dbReference>
<name>A7T2T7_NEMVE</name>
<feature type="domain" description="C2H2-type" evidence="12">
    <location>
        <begin position="58"/>
        <end position="85"/>
    </location>
</feature>
<dbReference type="SMART" id="SM00355">
    <property type="entry name" value="ZnF_C2H2"/>
    <property type="match status" value="6"/>
</dbReference>
<dbReference type="GO" id="GO:0008270">
    <property type="term" value="F:zinc ion binding"/>
    <property type="evidence" value="ECO:0007669"/>
    <property type="project" value="UniProtKB-KW"/>
</dbReference>
<dbReference type="InterPro" id="IPR013087">
    <property type="entry name" value="Znf_C2H2_type"/>
</dbReference>
<dbReference type="Pfam" id="PF00096">
    <property type="entry name" value="zf-C2H2"/>
    <property type="match status" value="5"/>
</dbReference>
<feature type="non-terminal residue" evidence="13">
    <location>
        <position position="179"/>
    </location>
</feature>
<evidence type="ECO:0000256" key="4">
    <source>
        <dbReference type="ARBA" id="ARBA00022737"/>
    </source>
</evidence>
<evidence type="ECO:0000256" key="8">
    <source>
        <dbReference type="ARBA" id="ARBA00023125"/>
    </source>
</evidence>
<proteinExistence type="inferred from homology"/>
<dbReference type="Proteomes" id="UP000001593">
    <property type="component" value="Unassembled WGS sequence"/>
</dbReference>
<accession>A7T2T7</accession>
<dbReference type="InParanoid" id="A7T2T7"/>
<dbReference type="GO" id="GO:0006357">
    <property type="term" value="P:regulation of transcription by RNA polymerase II"/>
    <property type="evidence" value="ECO:0000318"/>
    <property type="project" value="GO_Central"/>
</dbReference>
<dbReference type="GO" id="GO:0045892">
    <property type="term" value="P:negative regulation of DNA-templated transcription"/>
    <property type="evidence" value="ECO:0007669"/>
    <property type="project" value="UniProtKB-ARBA"/>
</dbReference>
<dbReference type="PROSITE" id="PS50157">
    <property type="entry name" value="ZINC_FINGER_C2H2_2"/>
    <property type="match status" value="6"/>
</dbReference>
<keyword evidence="8" id="KW-0238">DNA-binding</keyword>
<evidence type="ECO:0000256" key="9">
    <source>
        <dbReference type="ARBA" id="ARBA00023163"/>
    </source>
</evidence>
<dbReference type="FunFam" id="3.30.160.60:FF:000624">
    <property type="entry name" value="zinc finger protein 697"/>
    <property type="match status" value="1"/>
</dbReference>
<sequence>PFECTFCLKRFRKAVHLKAHLEIHSYDKPYKCRHCGKGFRQSSYLSAHKRTHLDKKPFKCDECGKMFGKRTHLKHHQFIHSGEKPYKCSECDSCFRQVGHLNDHLGTHRPKQLKSGTNAGVKIQSFICVNCKKQFTLKSTLVRHMKTHTGAEKPFKCAYCGKGFWRSFDMKDHHRRIHS</sequence>
<feature type="domain" description="C2H2-type" evidence="12">
    <location>
        <begin position="155"/>
        <end position="179"/>
    </location>
</feature>
<evidence type="ECO:0000259" key="12">
    <source>
        <dbReference type="PROSITE" id="PS50157"/>
    </source>
</evidence>
<dbReference type="GO" id="GO:0000978">
    <property type="term" value="F:RNA polymerase II cis-regulatory region sequence-specific DNA binding"/>
    <property type="evidence" value="ECO:0000318"/>
    <property type="project" value="GO_Central"/>
</dbReference>